<dbReference type="Pfam" id="PF14111">
    <property type="entry name" value="DUF4283"/>
    <property type="match status" value="1"/>
</dbReference>
<keyword evidence="5" id="KW-1185">Reference proteome</keyword>
<feature type="region of interest" description="Disordered" evidence="1">
    <location>
        <begin position="439"/>
        <end position="475"/>
    </location>
</feature>
<dbReference type="Pfam" id="PF14392">
    <property type="entry name" value="zf-CCHC_4"/>
    <property type="match status" value="1"/>
</dbReference>
<gene>
    <name evidence="4" type="ordered locus">AALP_Aa6g141200</name>
</gene>
<dbReference type="InterPro" id="IPR025558">
    <property type="entry name" value="DUF4283"/>
</dbReference>
<accession>A0A087GP51</accession>
<reference evidence="5" key="1">
    <citation type="journal article" date="2015" name="Nat. Plants">
        <title>Genome expansion of Arabis alpina linked with retrotransposition and reduced symmetric DNA methylation.</title>
        <authorList>
            <person name="Willing E.M."/>
            <person name="Rawat V."/>
            <person name="Mandakova T."/>
            <person name="Maumus F."/>
            <person name="James G.V."/>
            <person name="Nordstroem K.J."/>
            <person name="Becker C."/>
            <person name="Warthmann N."/>
            <person name="Chica C."/>
            <person name="Szarzynska B."/>
            <person name="Zytnicki M."/>
            <person name="Albani M.C."/>
            <person name="Kiefer C."/>
            <person name="Bergonzi S."/>
            <person name="Castaings L."/>
            <person name="Mateos J.L."/>
            <person name="Berns M.C."/>
            <person name="Bujdoso N."/>
            <person name="Piofczyk T."/>
            <person name="de Lorenzo L."/>
            <person name="Barrero-Sicilia C."/>
            <person name="Mateos I."/>
            <person name="Piednoel M."/>
            <person name="Hagmann J."/>
            <person name="Chen-Min-Tao R."/>
            <person name="Iglesias-Fernandez R."/>
            <person name="Schuster S.C."/>
            <person name="Alonso-Blanco C."/>
            <person name="Roudier F."/>
            <person name="Carbonero P."/>
            <person name="Paz-Ares J."/>
            <person name="Davis S.J."/>
            <person name="Pecinka A."/>
            <person name="Quesneville H."/>
            <person name="Colot V."/>
            <person name="Lysak M.A."/>
            <person name="Weigel D."/>
            <person name="Coupland G."/>
            <person name="Schneeberger K."/>
        </authorList>
    </citation>
    <scope>NUCLEOTIDE SEQUENCE [LARGE SCALE GENOMIC DNA]</scope>
    <source>
        <strain evidence="5">cv. Pajares</strain>
    </source>
</reference>
<feature type="compositionally biased region" description="Basic and acidic residues" evidence="1">
    <location>
        <begin position="160"/>
        <end position="212"/>
    </location>
</feature>
<dbReference type="Proteomes" id="UP000029120">
    <property type="component" value="Chromosome 6"/>
</dbReference>
<feature type="region of interest" description="Disordered" evidence="1">
    <location>
        <begin position="309"/>
        <end position="364"/>
    </location>
</feature>
<dbReference type="PANTHER" id="PTHR31286">
    <property type="entry name" value="GLYCINE-RICH CELL WALL STRUCTURAL PROTEIN 1.8-LIKE"/>
    <property type="match status" value="1"/>
</dbReference>
<dbReference type="EMBL" id="CM002874">
    <property type="protein sequence ID" value="KFK31653.1"/>
    <property type="molecule type" value="Genomic_DNA"/>
</dbReference>
<feature type="compositionally biased region" description="Basic and acidic residues" evidence="1">
    <location>
        <begin position="458"/>
        <end position="475"/>
    </location>
</feature>
<protein>
    <recommendedName>
        <fullName evidence="6">DUF4283 domain-containing protein</fullName>
    </recommendedName>
</protein>
<evidence type="ECO:0000313" key="5">
    <source>
        <dbReference type="Proteomes" id="UP000029120"/>
    </source>
</evidence>
<sequence>MIGFLPTIWRCEGRVQGFEMGDGRVHFRFQTEKDLLVVMENRPYHYDGSMIAVDRWIPTVRRDFPTTIPFWIVIKGLPDYRCEEETVRSIGENLGEFMKVDVSEPIPKVRVTLECGLPLVKRRESDDAGDINVLEFQYEKLHKHCTRCLRLTHESIDCPERPRENQQLREHRREPGRKREETDKRRPQRTNHGDKRRVTEPPRDSRVGRTQEESSVASSTKPRPVRRDILSELESSALEPVKDTRSTKDWVRKTFGKQEQKGNTSLSNRGVDRDELQAQSKRSKVRAPWYRDSEEDAAVANARWAKVESAPVMERSQPPVDGSGERSQPRTRVSSEAGEEEGTYGPARSEAQQAEETSEKLDQGLPLQSMGQHLTLSPAEMISPLRSLASMNPKPRRITQRISKALGVKKKIEHSPFQGSRMQKHMALACLDPAKDSTVLADVSNPPPSQAGPLGGETSKEFQEPVVEEKPPAAE</sequence>
<feature type="region of interest" description="Disordered" evidence="1">
    <location>
        <begin position="160"/>
        <end position="296"/>
    </location>
</feature>
<dbReference type="PANTHER" id="PTHR31286:SF178">
    <property type="entry name" value="DUF4283 DOMAIN-CONTAINING PROTEIN"/>
    <property type="match status" value="1"/>
</dbReference>
<dbReference type="AlphaFoldDB" id="A0A087GP51"/>
<name>A0A087GP51_ARAAL</name>
<feature type="domain" description="DUF4283" evidence="2">
    <location>
        <begin position="2"/>
        <end position="60"/>
    </location>
</feature>
<proteinExistence type="predicted"/>
<dbReference type="OMA" id="PLEFWEV"/>
<dbReference type="eggNOG" id="KOG1075">
    <property type="taxonomic scope" value="Eukaryota"/>
</dbReference>
<evidence type="ECO:0000313" key="4">
    <source>
        <dbReference type="EMBL" id="KFK31653.1"/>
    </source>
</evidence>
<evidence type="ECO:0000256" key="1">
    <source>
        <dbReference type="SAM" id="MobiDB-lite"/>
    </source>
</evidence>
<evidence type="ECO:0000259" key="2">
    <source>
        <dbReference type="Pfam" id="PF14111"/>
    </source>
</evidence>
<feature type="domain" description="Zinc knuckle CX2CX4HX4C" evidence="3">
    <location>
        <begin position="127"/>
        <end position="159"/>
    </location>
</feature>
<organism evidence="4 5">
    <name type="scientific">Arabis alpina</name>
    <name type="common">Alpine rock-cress</name>
    <dbReference type="NCBI Taxonomy" id="50452"/>
    <lineage>
        <taxon>Eukaryota</taxon>
        <taxon>Viridiplantae</taxon>
        <taxon>Streptophyta</taxon>
        <taxon>Embryophyta</taxon>
        <taxon>Tracheophyta</taxon>
        <taxon>Spermatophyta</taxon>
        <taxon>Magnoliopsida</taxon>
        <taxon>eudicotyledons</taxon>
        <taxon>Gunneridae</taxon>
        <taxon>Pentapetalae</taxon>
        <taxon>rosids</taxon>
        <taxon>malvids</taxon>
        <taxon>Brassicales</taxon>
        <taxon>Brassicaceae</taxon>
        <taxon>Arabideae</taxon>
        <taxon>Arabis</taxon>
    </lineage>
</organism>
<dbReference type="InterPro" id="IPR040256">
    <property type="entry name" value="At4g02000-like"/>
</dbReference>
<dbReference type="OrthoDB" id="1112995at2759"/>
<evidence type="ECO:0000259" key="3">
    <source>
        <dbReference type="Pfam" id="PF14392"/>
    </source>
</evidence>
<dbReference type="Gramene" id="KFK31653">
    <property type="protein sequence ID" value="KFK31653"/>
    <property type="gene ID" value="AALP_AA6G141200"/>
</dbReference>
<evidence type="ECO:0008006" key="6">
    <source>
        <dbReference type="Google" id="ProtNLM"/>
    </source>
</evidence>
<feature type="compositionally biased region" description="Basic and acidic residues" evidence="1">
    <location>
        <begin position="240"/>
        <end position="260"/>
    </location>
</feature>
<dbReference type="InterPro" id="IPR025836">
    <property type="entry name" value="Zn_knuckle_CX2CX4HX4C"/>
</dbReference>